<dbReference type="GO" id="GO:0006313">
    <property type="term" value="P:DNA transposition"/>
    <property type="evidence" value="ECO:0007669"/>
    <property type="project" value="InterPro"/>
</dbReference>
<dbReference type="Gene3D" id="3.30.70.1290">
    <property type="entry name" value="Transposase IS200-like"/>
    <property type="match status" value="1"/>
</dbReference>
<feature type="domain" description="Transposase IS200-like" evidence="1">
    <location>
        <begin position="9"/>
        <end position="114"/>
    </location>
</feature>
<keyword evidence="3" id="KW-1185">Reference proteome</keyword>
<sequence>MPRTARKKSKTGINHVIFRGINHVDIFLEKDDFEEYICRLKKISTKYELEIYAYCLMGNHIHLLIKEGIEDISISLKRLGTGYAQWYNIKRQGGRKTRGRQGGRFVCLSEMVSQKNCHLDSPHSNKPTQNVMK</sequence>
<dbReference type="InterPro" id="IPR036515">
    <property type="entry name" value="Transposase_17_sf"/>
</dbReference>
<reference evidence="2 3" key="1">
    <citation type="submission" date="2016-11" db="EMBL/GenBank/DDBJ databases">
        <authorList>
            <person name="Jaros S."/>
            <person name="Januszkiewicz K."/>
            <person name="Wedrychowicz H."/>
        </authorList>
    </citation>
    <scope>NUCLEOTIDE SEQUENCE [LARGE SCALE GENOMIC DNA]</scope>
    <source>
        <strain evidence="2 3">DSM 15212</strain>
    </source>
</reference>
<accession>A0A1M6U457</accession>
<dbReference type="Pfam" id="PF01797">
    <property type="entry name" value="Y1_Tnp"/>
    <property type="match status" value="1"/>
</dbReference>
<organism evidence="2 3">
    <name type="scientific">Paramaledivibacter caminithermalis (strain DSM 15212 / CIP 107654 / DViRD3)</name>
    <name type="common">Clostridium caminithermale</name>
    <dbReference type="NCBI Taxonomy" id="1121301"/>
    <lineage>
        <taxon>Bacteria</taxon>
        <taxon>Bacillati</taxon>
        <taxon>Bacillota</taxon>
        <taxon>Clostridia</taxon>
        <taxon>Peptostreptococcales</taxon>
        <taxon>Caminicellaceae</taxon>
        <taxon>Paramaledivibacter</taxon>
    </lineage>
</organism>
<dbReference type="Proteomes" id="UP000184465">
    <property type="component" value="Unassembled WGS sequence"/>
</dbReference>
<protein>
    <submittedName>
        <fullName evidence="2">REP element-mobilizing transposase RayT</fullName>
    </submittedName>
</protein>
<dbReference type="PANTHER" id="PTHR34322:SF2">
    <property type="entry name" value="TRANSPOSASE IS200-LIKE DOMAIN-CONTAINING PROTEIN"/>
    <property type="match status" value="1"/>
</dbReference>
<dbReference type="GO" id="GO:0004803">
    <property type="term" value="F:transposase activity"/>
    <property type="evidence" value="ECO:0007669"/>
    <property type="project" value="InterPro"/>
</dbReference>
<dbReference type="InterPro" id="IPR002686">
    <property type="entry name" value="Transposase_17"/>
</dbReference>
<gene>
    <name evidence="2" type="ORF">SAMN02745912_03866</name>
</gene>
<dbReference type="PANTHER" id="PTHR34322">
    <property type="entry name" value="TRANSPOSASE, Y1_TNP DOMAIN-CONTAINING"/>
    <property type="match status" value="1"/>
</dbReference>
<dbReference type="AlphaFoldDB" id="A0A1M6U457"/>
<proteinExistence type="predicted"/>
<dbReference type="GO" id="GO:0003677">
    <property type="term" value="F:DNA binding"/>
    <property type="evidence" value="ECO:0007669"/>
    <property type="project" value="InterPro"/>
</dbReference>
<evidence type="ECO:0000313" key="3">
    <source>
        <dbReference type="Proteomes" id="UP000184465"/>
    </source>
</evidence>
<evidence type="ECO:0000313" key="2">
    <source>
        <dbReference type="EMBL" id="SHK63931.1"/>
    </source>
</evidence>
<dbReference type="SUPFAM" id="SSF143422">
    <property type="entry name" value="Transposase IS200-like"/>
    <property type="match status" value="1"/>
</dbReference>
<dbReference type="EMBL" id="FRAG01000126">
    <property type="protein sequence ID" value="SHK63931.1"/>
    <property type="molecule type" value="Genomic_DNA"/>
</dbReference>
<evidence type="ECO:0000259" key="1">
    <source>
        <dbReference type="SMART" id="SM01321"/>
    </source>
</evidence>
<dbReference type="RefSeq" id="WP_073153827.1">
    <property type="nucleotide sequence ID" value="NZ_FRAG01000126.1"/>
</dbReference>
<dbReference type="STRING" id="1121301.SAMN02745912_03866"/>
<name>A0A1M6U457_PARC5</name>
<dbReference type="SMART" id="SM01321">
    <property type="entry name" value="Y1_Tnp"/>
    <property type="match status" value="1"/>
</dbReference>